<accession>A0A1H2PJ71</accession>
<dbReference type="GO" id="GO:0000976">
    <property type="term" value="F:transcription cis-regulatory region binding"/>
    <property type="evidence" value="ECO:0007669"/>
    <property type="project" value="TreeGrafter"/>
</dbReference>
<dbReference type="SUPFAM" id="SSF47413">
    <property type="entry name" value="lambda repressor-like DNA-binding domains"/>
    <property type="match status" value="1"/>
</dbReference>
<evidence type="ECO:0000256" key="3">
    <source>
        <dbReference type="ARBA" id="ARBA00023163"/>
    </source>
</evidence>
<dbReference type="Gene3D" id="1.10.260.40">
    <property type="entry name" value="lambda repressor-like DNA-binding domains"/>
    <property type="match status" value="1"/>
</dbReference>
<dbReference type="RefSeq" id="WP_091903865.1">
    <property type="nucleotide sequence ID" value="NZ_FNLO01000001.1"/>
</dbReference>
<dbReference type="InterPro" id="IPR010982">
    <property type="entry name" value="Lambda_DNA-bd_dom_sf"/>
</dbReference>
<keyword evidence="6" id="KW-1185">Reference proteome</keyword>
<dbReference type="EMBL" id="FNLO01000001">
    <property type="protein sequence ID" value="SDV46405.1"/>
    <property type="molecule type" value="Genomic_DNA"/>
</dbReference>
<dbReference type="Gene3D" id="3.40.50.2300">
    <property type="match status" value="2"/>
</dbReference>
<dbReference type="Pfam" id="PF00356">
    <property type="entry name" value="LacI"/>
    <property type="match status" value="1"/>
</dbReference>
<evidence type="ECO:0000259" key="4">
    <source>
        <dbReference type="PROSITE" id="PS50932"/>
    </source>
</evidence>
<feature type="domain" description="HTH lacI-type" evidence="4">
    <location>
        <begin position="15"/>
        <end position="70"/>
    </location>
</feature>
<dbReference type="GO" id="GO:0003700">
    <property type="term" value="F:DNA-binding transcription factor activity"/>
    <property type="evidence" value="ECO:0007669"/>
    <property type="project" value="TreeGrafter"/>
</dbReference>
<dbReference type="OrthoDB" id="5672046at2"/>
<dbReference type="InterPro" id="IPR001761">
    <property type="entry name" value="Peripla_BP/Lac1_sug-bd_dom"/>
</dbReference>
<keyword evidence="1" id="KW-0805">Transcription regulation</keyword>
<sequence length="374" mass="38652">MGQALSARAASARAPTIADVAASAGVGKTSVSRFLNGETDILSAAIRERIGAAIAELGYRPSQMARGLRAGRTRLVGMLVADLDNPYSVEVMGGVEAACGRAGLMPVLCNAANASELERRYLDLLQTYRVDGVIVNPVGMSGTALRRVVSAGTPTVLVDRRQSGLNCDIVGLDNARAASLLADHLLSSGFSRYYYVTGPHTRISSRREREAALRQRVTEAGLPFETIVVTRADTPAAIDARLMPAFEASARARVAIVSGNGQTMLLVALALQRARANPPAGPGGAAGALHPGLASFDEPGWLPLAVDGITTLRQPTADIGAAAVACLDERIGGYAGAPRELLFDAVLTVRASTAAAGAHAAPAARPSRISARGA</sequence>
<dbReference type="STRING" id="1770053.SAMN05216551_101314"/>
<organism evidence="5 6">
    <name type="scientific">Chitinasiproducens palmae</name>
    <dbReference type="NCBI Taxonomy" id="1770053"/>
    <lineage>
        <taxon>Bacteria</taxon>
        <taxon>Pseudomonadati</taxon>
        <taxon>Pseudomonadota</taxon>
        <taxon>Betaproteobacteria</taxon>
        <taxon>Burkholderiales</taxon>
        <taxon>Burkholderiaceae</taxon>
        <taxon>Chitinasiproducens</taxon>
    </lineage>
</organism>
<protein>
    <submittedName>
        <fullName evidence="5">Transcriptional regulator, LacI family</fullName>
    </submittedName>
</protein>
<dbReference type="Proteomes" id="UP000243719">
    <property type="component" value="Unassembled WGS sequence"/>
</dbReference>
<gene>
    <name evidence="5" type="ORF">SAMN05216551_101314</name>
</gene>
<name>A0A1H2PJ71_9BURK</name>
<dbReference type="PANTHER" id="PTHR30146:SF145">
    <property type="entry name" value="RIBOSE OPERON REPRESSOR"/>
    <property type="match status" value="1"/>
</dbReference>
<keyword evidence="3" id="KW-0804">Transcription</keyword>
<dbReference type="AlphaFoldDB" id="A0A1H2PJ71"/>
<evidence type="ECO:0000256" key="2">
    <source>
        <dbReference type="ARBA" id="ARBA00023125"/>
    </source>
</evidence>
<reference evidence="6" key="1">
    <citation type="submission" date="2016-09" db="EMBL/GenBank/DDBJ databases">
        <authorList>
            <person name="Varghese N."/>
            <person name="Submissions S."/>
        </authorList>
    </citation>
    <scope>NUCLEOTIDE SEQUENCE [LARGE SCALE GENOMIC DNA]</scope>
    <source>
        <strain evidence="6">JS23</strain>
    </source>
</reference>
<dbReference type="CDD" id="cd01392">
    <property type="entry name" value="HTH_LacI"/>
    <property type="match status" value="1"/>
</dbReference>
<proteinExistence type="predicted"/>
<evidence type="ECO:0000256" key="1">
    <source>
        <dbReference type="ARBA" id="ARBA00023015"/>
    </source>
</evidence>
<dbReference type="Pfam" id="PF00532">
    <property type="entry name" value="Peripla_BP_1"/>
    <property type="match status" value="1"/>
</dbReference>
<dbReference type="InterPro" id="IPR000843">
    <property type="entry name" value="HTH_LacI"/>
</dbReference>
<keyword evidence="2" id="KW-0238">DNA-binding</keyword>
<evidence type="ECO:0000313" key="5">
    <source>
        <dbReference type="EMBL" id="SDV46405.1"/>
    </source>
</evidence>
<dbReference type="PROSITE" id="PS50932">
    <property type="entry name" value="HTH_LACI_2"/>
    <property type="match status" value="1"/>
</dbReference>
<dbReference type="SUPFAM" id="SSF53822">
    <property type="entry name" value="Periplasmic binding protein-like I"/>
    <property type="match status" value="1"/>
</dbReference>
<evidence type="ECO:0000313" key="6">
    <source>
        <dbReference type="Proteomes" id="UP000243719"/>
    </source>
</evidence>
<dbReference type="PANTHER" id="PTHR30146">
    <property type="entry name" value="LACI-RELATED TRANSCRIPTIONAL REPRESSOR"/>
    <property type="match status" value="1"/>
</dbReference>
<dbReference type="CDD" id="cd06283">
    <property type="entry name" value="PBP1_RegR_EndR_KdgR-like"/>
    <property type="match status" value="1"/>
</dbReference>
<dbReference type="SMART" id="SM00354">
    <property type="entry name" value="HTH_LACI"/>
    <property type="match status" value="1"/>
</dbReference>
<dbReference type="InterPro" id="IPR028082">
    <property type="entry name" value="Peripla_BP_I"/>
</dbReference>
<dbReference type="PROSITE" id="PS00356">
    <property type="entry name" value="HTH_LACI_1"/>
    <property type="match status" value="1"/>
</dbReference>